<dbReference type="PANTHER" id="PTHR30055">
    <property type="entry name" value="HTH-TYPE TRANSCRIPTIONAL REGULATOR RUTR"/>
    <property type="match status" value="1"/>
</dbReference>
<evidence type="ECO:0000256" key="1">
    <source>
        <dbReference type="ARBA" id="ARBA00023015"/>
    </source>
</evidence>
<evidence type="ECO:0000256" key="4">
    <source>
        <dbReference type="PROSITE-ProRule" id="PRU00335"/>
    </source>
</evidence>
<dbReference type="InterPro" id="IPR009057">
    <property type="entry name" value="Homeodomain-like_sf"/>
</dbReference>
<dbReference type="PROSITE" id="PS50977">
    <property type="entry name" value="HTH_TETR_2"/>
    <property type="match status" value="1"/>
</dbReference>
<reference evidence="6 7" key="1">
    <citation type="submission" date="2021-03" db="EMBL/GenBank/DDBJ databases">
        <authorList>
            <person name="Kanchanasin P."/>
            <person name="Saeng-In P."/>
            <person name="Phongsopitanun W."/>
            <person name="Yuki M."/>
            <person name="Kudo T."/>
            <person name="Ohkuma M."/>
            <person name="Tanasupawat S."/>
        </authorList>
    </citation>
    <scope>NUCLEOTIDE SEQUENCE [LARGE SCALE GENOMIC DNA]</scope>
    <source>
        <strain evidence="6 7">L46</strain>
    </source>
</reference>
<feature type="DNA-binding region" description="H-T-H motif" evidence="4">
    <location>
        <begin position="35"/>
        <end position="54"/>
    </location>
</feature>
<sequence length="226" mass="24928">MRPQRTRREQPTLTRDQIVDAALDLLDAEGLDGLSMRRLGTRLNSGATSVYWHVANKDELLELALDRVMGEVRVPRPDAGGWRAAVAGYARDLRGMIHRHPWTVPLFGARPMIGPNATRVLDEVIGAFDGAGLTGLDLDNAMSLIADYVIGAAGSEASWQDVHGAATGEDWIQALGPYLAGIEERHPRLTAHIREVWTRETAEVVEQRFDYGLSCVLDGIEARRPR</sequence>
<dbReference type="SUPFAM" id="SSF46689">
    <property type="entry name" value="Homeodomain-like"/>
    <property type="match status" value="1"/>
</dbReference>
<dbReference type="Pfam" id="PF02909">
    <property type="entry name" value="TetR_C_1"/>
    <property type="match status" value="1"/>
</dbReference>
<dbReference type="Gene3D" id="1.10.10.60">
    <property type="entry name" value="Homeodomain-like"/>
    <property type="match status" value="1"/>
</dbReference>
<keyword evidence="7" id="KW-1185">Reference proteome</keyword>
<name>A0ABS3RDV2_9ACTN</name>
<comment type="caution">
    <text evidence="6">The sequence shown here is derived from an EMBL/GenBank/DDBJ whole genome shotgun (WGS) entry which is preliminary data.</text>
</comment>
<dbReference type="SUPFAM" id="SSF48498">
    <property type="entry name" value="Tetracyclin repressor-like, C-terminal domain"/>
    <property type="match status" value="1"/>
</dbReference>
<evidence type="ECO:0000259" key="5">
    <source>
        <dbReference type="PROSITE" id="PS50977"/>
    </source>
</evidence>
<dbReference type="InterPro" id="IPR036271">
    <property type="entry name" value="Tet_transcr_reg_TetR-rel_C_sf"/>
</dbReference>
<dbReference type="PANTHER" id="PTHR30055:SF151">
    <property type="entry name" value="TRANSCRIPTIONAL REGULATORY PROTEIN"/>
    <property type="match status" value="1"/>
</dbReference>
<feature type="domain" description="HTH tetR-type" evidence="5">
    <location>
        <begin position="12"/>
        <end position="72"/>
    </location>
</feature>
<evidence type="ECO:0000313" key="7">
    <source>
        <dbReference type="Proteomes" id="UP000666915"/>
    </source>
</evidence>
<dbReference type="Proteomes" id="UP000666915">
    <property type="component" value="Unassembled WGS sequence"/>
</dbReference>
<accession>A0ABS3RDV2</accession>
<proteinExistence type="predicted"/>
<keyword evidence="3" id="KW-0804">Transcription</keyword>
<evidence type="ECO:0000256" key="2">
    <source>
        <dbReference type="ARBA" id="ARBA00023125"/>
    </source>
</evidence>
<gene>
    <name evidence="6" type="ORF">J4557_43430</name>
</gene>
<keyword evidence="1" id="KW-0805">Transcription regulation</keyword>
<dbReference type="InterPro" id="IPR023772">
    <property type="entry name" value="DNA-bd_HTH_TetR-type_CS"/>
</dbReference>
<dbReference type="InterPro" id="IPR004111">
    <property type="entry name" value="Repressor_TetR_C"/>
</dbReference>
<keyword evidence="2 4" id="KW-0238">DNA-binding</keyword>
<evidence type="ECO:0000313" key="6">
    <source>
        <dbReference type="EMBL" id="MBO2444393.1"/>
    </source>
</evidence>
<dbReference type="Gene3D" id="1.10.357.10">
    <property type="entry name" value="Tetracycline Repressor, domain 2"/>
    <property type="match status" value="1"/>
</dbReference>
<evidence type="ECO:0000256" key="3">
    <source>
        <dbReference type="ARBA" id="ARBA00023163"/>
    </source>
</evidence>
<dbReference type="PROSITE" id="PS01081">
    <property type="entry name" value="HTH_TETR_1"/>
    <property type="match status" value="1"/>
</dbReference>
<dbReference type="EMBL" id="JAGEOK010000045">
    <property type="protein sequence ID" value="MBO2444393.1"/>
    <property type="molecule type" value="Genomic_DNA"/>
</dbReference>
<dbReference type="InterPro" id="IPR050109">
    <property type="entry name" value="HTH-type_TetR-like_transc_reg"/>
</dbReference>
<dbReference type="Pfam" id="PF00440">
    <property type="entry name" value="TetR_N"/>
    <property type="match status" value="1"/>
</dbReference>
<protein>
    <submittedName>
        <fullName evidence="6">TetR/AcrR family transcriptional regulator C-terminal domain-containing protein</fullName>
    </submittedName>
</protein>
<dbReference type="InterPro" id="IPR001647">
    <property type="entry name" value="HTH_TetR"/>
</dbReference>
<organism evidence="6 7">
    <name type="scientific">Actinomadura nitritigenes</name>
    <dbReference type="NCBI Taxonomy" id="134602"/>
    <lineage>
        <taxon>Bacteria</taxon>
        <taxon>Bacillati</taxon>
        <taxon>Actinomycetota</taxon>
        <taxon>Actinomycetes</taxon>
        <taxon>Streptosporangiales</taxon>
        <taxon>Thermomonosporaceae</taxon>
        <taxon>Actinomadura</taxon>
    </lineage>
</organism>